<keyword evidence="2" id="KW-1133">Transmembrane helix</keyword>
<evidence type="ECO:0000313" key="5">
    <source>
        <dbReference type="Proteomes" id="UP000030765"/>
    </source>
</evidence>
<feature type="compositionally biased region" description="Basic residues" evidence="1">
    <location>
        <begin position="23"/>
        <end position="32"/>
    </location>
</feature>
<reference evidence="3 5" key="1">
    <citation type="journal article" date="2014" name="BMC Genomics">
        <title>Genome sequence of Anopheles sinensis provides insight into genetics basis of mosquito competence for malaria parasites.</title>
        <authorList>
            <person name="Zhou D."/>
            <person name="Zhang D."/>
            <person name="Ding G."/>
            <person name="Shi L."/>
            <person name="Hou Q."/>
            <person name="Ye Y."/>
            <person name="Xu Y."/>
            <person name="Zhou H."/>
            <person name="Xiong C."/>
            <person name="Li S."/>
            <person name="Yu J."/>
            <person name="Hong S."/>
            <person name="Yu X."/>
            <person name="Zou P."/>
            <person name="Chen C."/>
            <person name="Chang X."/>
            <person name="Wang W."/>
            <person name="Lv Y."/>
            <person name="Sun Y."/>
            <person name="Ma L."/>
            <person name="Shen B."/>
            <person name="Zhu C."/>
        </authorList>
    </citation>
    <scope>NUCLEOTIDE SEQUENCE [LARGE SCALE GENOMIC DNA]</scope>
</reference>
<dbReference type="EnsemblMetazoa" id="ASIC010097-RA">
    <property type="protein sequence ID" value="ASIC010097-PA"/>
    <property type="gene ID" value="ASIC010097"/>
</dbReference>
<reference evidence="4" key="2">
    <citation type="submission" date="2020-05" db="UniProtKB">
        <authorList>
            <consortium name="EnsemblMetazoa"/>
        </authorList>
    </citation>
    <scope>IDENTIFICATION</scope>
</reference>
<dbReference type="GO" id="GO:0016740">
    <property type="term" value="F:transferase activity"/>
    <property type="evidence" value="ECO:0007669"/>
    <property type="project" value="UniProtKB-KW"/>
</dbReference>
<evidence type="ECO:0000313" key="3">
    <source>
        <dbReference type="EMBL" id="KFB42402.1"/>
    </source>
</evidence>
<dbReference type="EMBL" id="ATLV01017714">
    <property type="status" value="NOT_ANNOTATED_CDS"/>
    <property type="molecule type" value="Genomic_DNA"/>
</dbReference>
<name>A0A084VWQ8_ANOSI</name>
<organism evidence="3">
    <name type="scientific">Anopheles sinensis</name>
    <name type="common">Mosquito</name>
    <dbReference type="NCBI Taxonomy" id="74873"/>
    <lineage>
        <taxon>Eukaryota</taxon>
        <taxon>Metazoa</taxon>
        <taxon>Ecdysozoa</taxon>
        <taxon>Arthropoda</taxon>
        <taxon>Hexapoda</taxon>
        <taxon>Insecta</taxon>
        <taxon>Pterygota</taxon>
        <taxon>Neoptera</taxon>
        <taxon>Endopterygota</taxon>
        <taxon>Diptera</taxon>
        <taxon>Nematocera</taxon>
        <taxon>Culicoidea</taxon>
        <taxon>Culicidae</taxon>
        <taxon>Anophelinae</taxon>
        <taxon>Anopheles</taxon>
    </lineage>
</organism>
<feature type="transmembrane region" description="Helical" evidence="2">
    <location>
        <begin position="52"/>
        <end position="71"/>
    </location>
</feature>
<gene>
    <name evidence="3" type="ORF">ZHAS_00010097</name>
</gene>
<evidence type="ECO:0000256" key="2">
    <source>
        <dbReference type="SAM" id="Phobius"/>
    </source>
</evidence>
<keyword evidence="2" id="KW-0812">Transmembrane</keyword>
<dbReference type="VEuPathDB" id="VectorBase:ASIC010097"/>
<sequence length="72" mass="7978">MEIRNAKTGRHYASPRNPWATRVHSRQHHHLHTTPVEGEASPKGLKITLPFFLIRSLSAAFLASSIIPILGG</sequence>
<keyword evidence="2" id="KW-0472">Membrane</keyword>
<protein>
    <submittedName>
        <fullName evidence="3 4">Dihydrolipoyllysine-residue acetyltransferase</fullName>
    </submittedName>
</protein>
<proteinExistence type="predicted"/>
<evidence type="ECO:0000256" key="1">
    <source>
        <dbReference type="SAM" id="MobiDB-lite"/>
    </source>
</evidence>
<evidence type="ECO:0000313" key="4">
    <source>
        <dbReference type="EnsemblMetazoa" id="ASIC010097-PA"/>
    </source>
</evidence>
<keyword evidence="5" id="KW-1185">Reference proteome</keyword>
<accession>A0A084VWQ8</accession>
<keyword evidence="3" id="KW-0808">Transferase</keyword>
<dbReference type="AlphaFoldDB" id="A0A084VWQ8"/>
<feature type="region of interest" description="Disordered" evidence="1">
    <location>
        <begin position="1"/>
        <end position="41"/>
    </location>
</feature>
<dbReference type="Proteomes" id="UP000030765">
    <property type="component" value="Unassembled WGS sequence"/>
</dbReference>
<dbReference type="EMBL" id="KE525181">
    <property type="protein sequence ID" value="KFB42402.1"/>
    <property type="molecule type" value="Genomic_DNA"/>
</dbReference>